<dbReference type="AlphaFoldDB" id="A0A9P6DYZ6"/>
<evidence type="ECO:0000313" key="3">
    <source>
        <dbReference type="Proteomes" id="UP000886523"/>
    </source>
</evidence>
<dbReference type="InterPro" id="IPR020902">
    <property type="entry name" value="Actin/actin-like_CS"/>
</dbReference>
<dbReference type="FunFam" id="3.30.420.40:FF:000050">
    <property type="entry name" value="Actin, alpha skeletal muscle"/>
    <property type="match status" value="1"/>
</dbReference>
<dbReference type="Gene3D" id="3.90.640.10">
    <property type="entry name" value="Actin, Chain A, domain 4"/>
    <property type="match status" value="1"/>
</dbReference>
<dbReference type="Proteomes" id="UP000886523">
    <property type="component" value="Unassembled WGS sequence"/>
</dbReference>
<dbReference type="InterPro" id="IPR043129">
    <property type="entry name" value="ATPase_NBD"/>
</dbReference>
<comment type="similarity">
    <text evidence="1">Belongs to the actin family.</text>
</comment>
<proteinExistence type="inferred from homology"/>
<evidence type="ECO:0000256" key="1">
    <source>
        <dbReference type="RuleBase" id="RU000487"/>
    </source>
</evidence>
<protein>
    <submittedName>
        <fullName evidence="2">Uncharacterized protein</fullName>
    </submittedName>
</protein>
<dbReference type="PROSITE" id="PS01132">
    <property type="entry name" value="ACTINS_ACT_LIKE"/>
    <property type="match status" value="1"/>
</dbReference>
<dbReference type="PRINTS" id="PR00190">
    <property type="entry name" value="ACTIN"/>
</dbReference>
<accession>A0A9P6DYZ6</accession>
<dbReference type="FunFam" id="3.30.420.40:FF:000058">
    <property type="entry name" value="Putative actin-related protein 5"/>
    <property type="match status" value="1"/>
</dbReference>
<dbReference type="OrthoDB" id="5132116at2759"/>
<keyword evidence="3" id="KW-1185">Reference proteome</keyword>
<dbReference type="CDD" id="cd13395">
    <property type="entry name" value="ASKHA_NBD_Arp4_ACTL6-like"/>
    <property type="match status" value="1"/>
</dbReference>
<dbReference type="SUPFAM" id="SSF53067">
    <property type="entry name" value="Actin-like ATPase domain"/>
    <property type="match status" value="2"/>
</dbReference>
<dbReference type="Gene3D" id="3.30.420.40">
    <property type="match status" value="3"/>
</dbReference>
<name>A0A9P6DYZ6_9AGAM</name>
<dbReference type="SMART" id="SM00268">
    <property type="entry name" value="ACTIN"/>
    <property type="match status" value="1"/>
</dbReference>
<gene>
    <name evidence="2" type="ORF">BS47DRAFT_1315514</name>
</gene>
<dbReference type="EMBL" id="MU128942">
    <property type="protein sequence ID" value="KAF9516188.1"/>
    <property type="molecule type" value="Genomic_DNA"/>
</dbReference>
<evidence type="ECO:0000313" key="2">
    <source>
        <dbReference type="EMBL" id="KAF9516188.1"/>
    </source>
</evidence>
<sequence length="427" mass="47044">MTYGGDEVSALVVDIGTSTTRAGYAGDDTPRTVFSTTYGYTEQVVQDPNSGAEGKQAKLHVGDHVAEWRPGMHTANPMREGLIHDFTAIPSIISHAIIHNMQCNPPDHPILVTEPPWNTAENRKRMAEIIFEEFKAPAFYISNTAVLSSFASGKGTSLVIDVGKGMASVTPISDGFVLRKGMSYSPLPPHVHYTADRILTQPTNNPPNPRPGISLVPHQLIASKRPVEPSRLPMVTLREDRIQQTTDSWRQWALDREVDEWLAACGAIIETGWSDHAASARPPRHYEFPTGYNLLFGSERLIPGEMYFKPPAQANPNLPHAKTLTDLISHTMANVEPDLRPALLGNVVLTGGGTMMQGMSDRINNELQKQFPAQKIRIHAPGNPTERKYAGWLGGSVLASLGTFHQLWISAEEWQEHGNAIVMQRCK</sequence>
<comment type="caution">
    <text evidence="2">The sequence shown here is derived from an EMBL/GenBank/DDBJ whole genome shotgun (WGS) entry which is preliminary data.</text>
</comment>
<dbReference type="PANTHER" id="PTHR11937">
    <property type="entry name" value="ACTIN"/>
    <property type="match status" value="1"/>
</dbReference>
<organism evidence="2 3">
    <name type="scientific">Hydnum rufescens UP504</name>
    <dbReference type="NCBI Taxonomy" id="1448309"/>
    <lineage>
        <taxon>Eukaryota</taxon>
        <taxon>Fungi</taxon>
        <taxon>Dikarya</taxon>
        <taxon>Basidiomycota</taxon>
        <taxon>Agaricomycotina</taxon>
        <taxon>Agaricomycetes</taxon>
        <taxon>Cantharellales</taxon>
        <taxon>Hydnaceae</taxon>
        <taxon>Hydnum</taxon>
    </lineage>
</organism>
<dbReference type="InterPro" id="IPR004000">
    <property type="entry name" value="Actin"/>
</dbReference>
<reference evidence="2" key="1">
    <citation type="journal article" date="2020" name="Nat. Commun.">
        <title>Large-scale genome sequencing of mycorrhizal fungi provides insights into the early evolution of symbiotic traits.</title>
        <authorList>
            <person name="Miyauchi S."/>
            <person name="Kiss E."/>
            <person name="Kuo A."/>
            <person name="Drula E."/>
            <person name="Kohler A."/>
            <person name="Sanchez-Garcia M."/>
            <person name="Morin E."/>
            <person name="Andreopoulos B."/>
            <person name="Barry K.W."/>
            <person name="Bonito G."/>
            <person name="Buee M."/>
            <person name="Carver A."/>
            <person name="Chen C."/>
            <person name="Cichocki N."/>
            <person name="Clum A."/>
            <person name="Culley D."/>
            <person name="Crous P.W."/>
            <person name="Fauchery L."/>
            <person name="Girlanda M."/>
            <person name="Hayes R.D."/>
            <person name="Keri Z."/>
            <person name="LaButti K."/>
            <person name="Lipzen A."/>
            <person name="Lombard V."/>
            <person name="Magnuson J."/>
            <person name="Maillard F."/>
            <person name="Murat C."/>
            <person name="Nolan M."/>
            <person name="Ohm R.A."/>
            <person name="Pangilinan J."/>
            <person name="Pereira M.F."/>
            <person name="Perotto S."/>
            <person name="Peter M."/>
            <person name="Pfister S."/>
            <person name="Riley R."/>
            <person name="Sitrit Y."/>
            <person name="Stielow J.B."/>
            <person name="Szollosi G."/>
            <person name="Zifcakova L."/>
            <person name="Stursova M."/>
            <person name="Spatafora J.W."/>
            <person name="Tedersoo L."/>
            <person name="Vaario L.M."/>
            <person name="Yamada A."/>
            <person name="Yan M."/>
            <person name="Wang P."/>
            <person name="Xu J."/>
            <person name="Bruns T."/>
            <person name="Baldrian P."/>
            <person name="Vilgalys R."/>
            <person name="Dunand C."/>
            <person name="Henrissat B."/>
            <person name="Grigoriev I.V."/>
            <person name="Hibbett D."/>
            <person name="Nagy L.G."/>
            <person name="Martin F.M."/>
        </authorList>
    </citation>
    <scope>NUCLEOTIDE SEQUENCE</scope>
    <source>
        <strain evidence="2">UP504</strain>
    </source>
</reference>
<dbReference type="Pfam" id="PF00022">
    <property type="entry name" value="Actin"/>
    <property type="match status" value="1"/>
</dbReference>